<dbReference type="Proteomes" id="UP000286990">
    <property type="component" value="Unassembled WGS sequence"/>
</dbReference>
<evidence type="ECO:0000256" key="9">
    <source>
        <dbReference type="SAM" id="Phobius"/>
    </source>
</evidence>
<dbReference type="GO" id="GO:0006281">
    <property type="term" value="P:DNA repair"/>
    <property type="evidence" value="ECO:0007669"/>
    <property type="project" value="UniProtKB-KW"/>
</dbReference>
<dbReference type="CDD" id="cd09084">
    <property type="entry name" value="EEP-2"/>
    <property type="match status" value="1"/>
</dbReference>
<keyword evidence="6" id="KW-0378">Hydrolase</keyword>
<keyword evidence="3" id="KW-0540">Nuclease</keyword>
<dbReference type="GO" id="GO:0004519">
    <property type="term" value="F:endonuclease activity"/>
    <property type="evidence" value="ECO:0007669"/>
    <property type="project" value="UniProtKB-KW"/>
</dbReference>
<keyword evidence="12" id="KW-1185">Reference proteome</keyword>
<accession>A0A3R8Q3H4</accession>
<dbReference type="Pfam" id="PF03372">
    <property type="entry name" value="Exo_endo_phos"/>
    <property type="match status" value="1"/>
</dbReference>
<keyword evidence="4" id="KW-0479">Metal-binding</keyword>
<comment type="cofactor">
    <cofactor evidence="2">
        <name>Mg(2+)</name>
        <dbReference type="ChEBI" id="CHEBI:18420"/>
    </cofactor>
</comment>
<reference evidence="12" key="1">
    <citation type="submission" date="2018-12" db="EMBL/GenBank/DDBJ databases">
        <title>Maribacter lutimaris sp. nov., isolated from marine sediment.</title>
        <authorList>
            <person name="Kim K.K."/>
        </authorList>
    </citation>
    <scope>NUCLEOTIDE SEQUENCE [LARGE SCALE GENOMIC DNA]</scope>
    <source>
        <strain evidence="12">PoM-212</strain>
    </source>
</reference>
<dbReference type="GO" id="GO:0016787">
    <property type="term" value="F:hydrolase activity"/>
    <property type="evidence" value="ECO:0007669"/>
    <property type="project" value="UniProtKB-KW"/>
</dbReference>
<dbReference type="PANTHER" id="PTHR15822">
    <property type="entry name" value="TRAF AND TNF RECEPTOR-ASSOCIATED PROTEIN"/>
    <property type="match status" value="1"/>
</dbReference>
<dbReference type="PROSITE" id="PS51257">
    <property type="entry name" value="PROKAR_LIPOPROTEIN"/>
    <property type="match status" value="1"/>
</dbReference>
<evidence type="ECO:0000313" key="11">
    <source>
        <dbReference type="EMBL" id="RRQ48906.1"/>
    </source>
</evidence>
<proteinExistence type="predicted"/>
<dbReference type="InterPro" id="IPR051547">
    <property type="entry name" value="TDP2-like"/>
</dbReference>
<evidence type="ECO:0000313" key="12">
    <source>
        <dbReference type="Proteomes" id="UP000286990"/>
    </source>
</evidence>
<dbReference type="SUPFAM" id="SSF56219">
    <property type="entry name" value="DNase I-like"/>
    <property type="match status" value="1"/>
</dbReference>
<dbReference type="RefSeq" id="WP_125223630.1">
    <property type="nucleotide sequence ID" value="NZ_QUSX01000002.1"/>
</dbReference>
<evidence type="ECO:0000256" key="4">
    <source>
        <dbReference type="ARBA" id="ARBA00022723"/>
    </source>
</evidence>
<keyword evidence="9" id="KW-0472">Membrane</keyword>
<comment type="cofactor">
    <cofactor evidence="1">
        <name>Mn(2+)</name>
        <dbReference type="ChEBI" id="CHEBI:29035"/>
    </cofactor>
</comment>
<evidence type="ECO:0000256" key="3">
    <source>
        <dbReference type="ARBA" id="ARBA00022722"/>
    </source>
</evidence>
<comment type="caution">
    <text evidence="11">The sequence shown here is derived from an EMBL/GenBank/DDBJ whole genome shotgun (WGS) entry which is preliminary data.</text>
</comment>
<feature type="transmembrane region" description="Helical" evidence="9">
    <location>
        <begin position="33"/>
        <end position="55"/>
    </location>
</feature>
<evidence type="ECO:0000256" key="2">
    <source>
        <dbReference type="ARBA" id="ARBA00001946"/>
    </source>
</evidence>
<evidence type="ECO:0000256" key="5">
    <source>
        <dbReference type="ARBA" id="ARBA00022763"/>
    </source>
</evidence>
<keyword evidence="8" id="KW-0234">DNA repair</keyword>
<dbReference type="AlphaFoldDB" id="A0A3R8Q3H4"/>
<keyword evidence="5" id="KW-0227">DNA damage</keyword>
<feature type="domain" description="Endonuclease/exonuclease/phosphatase" evidence="10">
    <location>
        <begin position="96"/>
        <end position="325"/>
    </location>
</feature>
<evidence type="ECO:0000256" key="6">
    <source>
        <dbReference type="ARBA" id="ARBA00022801"/>
    </source>
</evidence>
<evidence type="ECO:0000256" key="7">
    <source>
        <dbReference type="ARBA" id="ARBA00022842"/>
    </source>
</evidence>
<keyword evidence="9" id="KW-1133">Transmembrane helix</keyword>
<evidence type="ECO:0000259" key="10">
    <source>
        <dbReference type="Pfam" id="PF03372"/>
    </source>
</evidence>
<dbReference type="InterPro" id="IPR005135">
    <property type="entry name" value="Endo/exonuclease/phosphatase"/>
</dbReference>
<dbReference type="PANTHER" id="PTHR15822:SF4">
    <property type="entry name" value="TYROSYL-DNA PHOSPHODIESTERASE 2"/>
    <property type="match status" value="1"/>
</dbReference>
<feature type="transmembrane region" description="Helical" evidence="9">
    <location>
        <begin position="7"/>
        <end position="27"/>
    </location>
</feature>
<keyword evidence="11" id="KW-0255">Endonuclease</keyword>
<feature type="transmembrane region" description="Helical" evidence="9">
    <location>
        <begin position="62"/>
        <end position="82"/>
    </location>
</feature>
<keyword evidence="7" id="KW-0460">Magnesium</keyword>
<gene>
    <name evidence="11" type="ORF">DZC72_14705</name>
</gene>
<keyword evidence="9" id="KW-0812">Transmembrane</keyword>
<evidence type="ECO:0000256" key="8">
    <source>
        <dbReference type="ARBA" id="ARBA00023204"/>
    </source>
</evidence>
<organism evidence="11 12">
    <name type="scientific">Maribacter algicola</name>
    <dbReference type="NCBI Taxonomy" id="2498892"/>
    <lineage>
        <taxon>Bacteria</taxon>
        <taxon>Pseudomonadati</taxon>
        <taxon>Bacteroidota</taxon>
        <taxon>Flavobacteriia</taxon>
        <taxon>Flavobacteriales</taxon>
        <taxon>Flavobacteriaceae</taxon>
        <taxon>Maribacter</taxon>
    </lineage>
</organism>
<name>A0A3R8Q3H4_9FLAO</name>
<evidence type="ECO:0000256" key="1">
    <source>
        <dbReference type="ARBA" id="ARBA00001936"/>
    </source>
</evidence>
<dbReference type="Gene3D" id="3.60.10.10">
    <property type="entry name" value="Endonuclease/exonuclease/phosphatase"/>
    <property type="match status" value="1"/>
</dbReference>
<dbReference type="EMBL" id="QUSX01000002">
    <property type="protein sequence ID" value="RRQ48906.1"/>
    <property type="molecule type" value="Genomic_DNA"/>
</dbReference>
<dbReference type="InterPro" id="IPR036691">
    <property type="entry name" value="Endo/exonu/phosph_ase_sf"/>
</dbReference>
<sequence>MSFWGKTVYGLNIVFSVGMLLACIAPYTKSANLSFLSLPVPVLVISNFLFLLYWLMVKPKRLWLSFIVLVVGYFSLGSFVQFNTGESYDDNALKVMSFNIQGFEGFPRNYDRPIVPEIADFIQKENPDILCFQEFGYWGLRNEVFQNYPYSFTNYEVGSEEKGVLMAIYSKYPIINKGDIEFPNSLNGASFVDVLYKKDTLRAYNLHLESLKVRPRSLKRERSDRLLGRLRNSFAKQQEQADLIREHMKGVSFRKIVCADMNNTQYSYAYQELKQDMEDSFVEKGYGYGRTINFWKFPLRIDFILTDPGIDVLDHKNYSESLSDHEPIMATLQITSDK</sequence>
<dbReference type="GO" id="GO:0046872">
    <property type="term" value="F:metal ion binding"/>
    <property type="evidence" value="ECO:0007669"/>
    <property type="project" value="UniProtKB-KW"/>
</dbReference>
<dbReference type="OrthoDB" id="635146at2"/>
<protein>
    <submittedName>
        <fullName evidence="11">Endonuclease</fullName>
    </submittedName>
</protein>